<evidence type="ECO:0000256" key="6">
    <source>
        <dbReference type="ARBA" id="ARBA00012251"/>
    </source>
</evidence>
<dbReference type="Pfam" id="PF01485">
    <property type="entry name" value="IBR"/>
    <property type="match status" value="2"/>
</dbReference>
<keyword evidence="18" id="KW-1185">Reference proteome</keyword>
<dbReference type="InterPro" id="IPR018957">
    <property type="entry name" value="Znf_C3HC4_RING-type"/>
</dbReference>
<keyword evidence="12" id="KW-0862">Zinc</keyword>
<dbReference type="InterPro" id="IPR012337">
    <property type="entry name" value="RNaseH-like_sf"/>
</dbReference>
<dbReference type="PROSITE" id="PS00518">
    <property type="entry name" value="ZF_RING_1"/>
    <property type="match status" value="1"/>
</dbReference>
<evidence type="ECO:0000256" key="5">
    <source>
        <dbReference type="ARBA" id="ARBA00005884"/>
    </source>
</evidence>
<evidence type="ECO:0000256" key="7">
    <source>
        <dbReference type="ARBA" id="ARBA00022679"/>
    </source>
</evidence>
<evidence type="ECO:0000256" key="12">
    <source>
        <dbReference type="ARBA" id="ARBA00022833"/>
    </source>
</evidence>
<evidence type="ECO:0000256" key="14">
    <source>
        <dbReference type="SAM" id="MobiDB-lite"/>
    </source>
</evidence>
<name>A0A660KT62_9ROSI</name>
<dbReference type="PROSITE" id="PS50089">
    <property type="entry name" value="ZF_RING_2"/>
    <property type="match status" value="1"/>
</dbReference>
<dbReference type="EC" id="2.3.2.31" evidence="6"/>
<comment type="pathway">
    <text evidence="4">Protein modification; protein ubiquitination.</text>
</comment>
<dbReference type="UniPathway" id="UPA00143"/>
<feature type="domain" description="RING-type" evidence="16">
    <location>
        <begin position="344"/>
        <end position="562"/>
    </location>
</feature>
<dbReference type="GO" id="GO:0003676">
    <property type="term" value="F:nucleic acid binding"/>
    <property type="evidence" value="ECO:0007669"/>
    <property type="project" value="InterPro"/>
</dbReference>
<evidence type="ECO:0000256" key="9">
    <source>
        <dbReference type="ARBA" id="ARBA00022737"/>
    </source>
</evidence>
<gene>
    <name evidence="17" type="ORF">FH972_011368</name>
</gene>
<dbReference type="Gene3D" id="3.30.40.10">
    <property type="entry name" value="Zinc/RING finger domain, C3HC4 (zinc finger)"/>
    <property type="match status" value="1"/>
</dbReference>
<dbReference type="Pfam" id="PF00097">
    <property type="entry name" value="zf-C3HC4"/>
    <property type="match status" value="1"/>
</dbReference>
<dbReference type="InterPro" id="IPR002156">
    <property type="entry name" value="RNaseH_domain"/>
</dbReference>
<reference evidence="17 18" key="1">
    <citation type="submission" date="2019-06" db="EMBL/GenBank/DDBJ databases">
        <title>A chromosomal-level reference genome of Carpinus fangiana (Coryloideae, Betulaceae).</title>
        <authorList>
            <person name="Yang X."/>
            <person name="Wang Z."/>
            <person name="Zhang L."/>
            <person name="Hao G."/>
            <person name="Liu J."/>
            <person name="Yang Y."/>
        </authorList>
    </citation>
    <scope>NUCLEOTIDE SEQUENCE [LARGE SCALE GENOMIC DNA]</scope>
    <source>
        <strain evidence="17">Cfa_2016G</strain>
        <tissue evidence="17">Leaf</tissue>
    </source>
</reference>
<keyword evidence="9" id="KW-0677">Repeat</keyword>
<comment type="similarity">
    <text evidence="5">Belongs to the RBR family. Ariadne subfamily.</text>
</comment>
<dbReference type="InterPro" id="IPR002867">
    <property type="entry name" value="IBR_dom"/>
</dbReference>
<evidence type="ECO:0000256" key="11">
    <source>
        <dbReference type="ARBA" id="ARBA00022786"/>
    </source>
</evidence>
<evidence type="ECO:0000256" key="3">
    <source>
        <dbReference type="ARBA" id="ARBA00003976"/>
    </source>
</evidence>
<keyword evidence="11" id="KW-0833">Ubl conjugation pathway</keyword>
<dbReference type="FunFam" id="1.20.120.1750:FF:000019">
    <property type="entry name" value="RBR-type E3 ubiquitin transferase"/>
    <property type="match status" value="1"/>
</dbReference>
<evidence type="ECO:0000313" key="18">
    <source>
        <dbReference type="Proteomes" id="UP000327013"/>
    </source>
</evidence>
<dbReference type="EMBL" id="CM017324">
    <property type="protein sequence ID" value="KAE8038900.1"/>
    <property type="molecule type" value="Genomic_DNA"/>
</dbReference>
<keyword evidence="7" id="KW-0808">Transferase</keyword>
<dbReference type="InterPro" id="IPR031127">
    <property type="entry name" value="E3_UB_ligase_RBR"/>
</dbReference>
<dbReference type="SUPFAM" id="SSF57850">
    <property type="entry name" value="RING/U-box"/>
    <property type="match status" value="2"/>
</dbReference>
<evidence type="ECO:0000259" key="15">
    <source>
        <dbReference type="PROSITE" id="PS50089"/>
    </source>
</evidence>
<feature type="region of interest" description="Disordered" evidence="14">
    <location>
        <begin position="1"/>
        <end position="22"/>
    </location>
</feature>
<keyword evidence="10 13" id="KW-0863">Zinc-finger</keyword>
<dbReference type="CDD" id="cd22582">
    <property type="entry name" value="BRcat_RBR_unk"/>
    <property type="match status" value="1"/>
</dbReference>
<evidence type="ECO:0000256" key="1">
    <source>
        <dbReference type="ARBA" id="ARBA00001798"/>
    </source>
</evidence>
<dbReference type="FunFam" id="3.30.40.10:FF:000230">
    <property type="entry name" value="RBR-type E3 ubiquitin transferase"/>
    <property type="match status" value="1"/>
</dbReference>
<comment type="function">
    <text evidence="3">Might act as an E3 ubiquitin-protein ligase, or as part of E3 complex, which accepts ubiquitin from specific E2 ubiquitin-conjugating enzymes and then transfers it to substrates.</text>
</comment>
<feature type="compositionally biased region" description="Basic residues" evidence="14">
    <location>
        <begin position="8"/>
        <end position="17"/>
    </location>
</feature>
<dbReference type="SUPFAM" id="SSF53098">
    <property type="entry name" value="Ribonuclease H-like"/>
    <property type="match status" value="1"/>
</dbReference>
<evidence type="ECO:0000313" key="17">
    <source>
        <dbReference type="EMBL" id="KAE8038900.1"/>
    </source>
</evidence>
<dbReference type="OrthoDB" id="9977870at2759"/>
<dbReference type="CDD" id="cd22584">
    <property type="entry name" value="Rcat_RBR_unk"/>
    <property type="match status" value="1"/>
</dbReference>
<dbReference type="PANTHER" id="PTHR11685">
    <property type="entry name" value="RBR FAMILY RING FINGER AND IBR DOMAIN-CONTAINING"/>
    <property type="match status" value="1"/>
</dbReference>
<organism evidence="17 18">
    <name type="scientific">Carpinus fangiana</name>
    <dbReference type="NCBI Taxonomy" id="176857"/>
    <lineage>
        <taxon>Eukaryota</taxon>
        <taxon>Viridiplantae</taxon>
        <taxon>Streptophyta</taxon>
        <taxon>Embryophyta</taxon>
        <taxon>Tracheophyta</taxon>
        <taxon>Spermatophyta</taxon>
        <taxon>Magnoliopsida</taxon>
        <taxon>eudicotyledons</taxon>
        <taxon>Gunneridae</taxon>
        <taxon>Pentapetalae</taxon>
        <taxon>rosids</taxon>
        <taxon>fabids</taxon>
        <taxon>Fagales</taxon>
        <taxon>Betulaceae</taxon>
        <taxon>Carpinus</taxon>
    </lineage>
</organism>
<dbReference type="Gene3D" id="3.30.420.10">
    <property type="entry name" value="Ribonuclease H-like superfamily/Ribonuclease H"/>
    <property type="match status" value="1"/>
</dbReference>
<dbReference type="InterPro" id="IPR013083">
    <property type="entry name" value="Znf_RING/FYVE/PHD"/>
</dbReference>
<comment type="cofactor">
    <cofactor evidence="2">
        <name>Zn(2+)</name>
        <dbReference type="ChEBI" id="CHEBI:29105"/>
    </cofactor>
</comment>
<evidence type="ECO:0000256" key="8">
    <source>
        <dbReference type="ARBA" id="ARBA00022723"/>
    </source>
</evidence>
<feature type="region of interest" description="Disordered" evidence="14">
    <location>
        <begin position="73"/>
        <end position="94"/>
    </location>
</feature>
<dbReference type="SMART" id="SM00647">
    <property type="entry name" value="IBR"/>
    <property type="match status" value="2"/>
</dbReference>
<dbReference type="Proteomes" id="UP000327013">
    <property type="component" value="Chromosome 4"/>
</dbReference>
<evidence type="ECO:0000259" key="16">
    <source>
        <dbReference type="PROSITE" id="PS51873"/>
    </source>
</evidence>
<keyword evidence="8" id="KW-0479">Metal-binding</keyword>
<evidence type="ECO:0000256" key="2">
    <source>
        <dbReference type="ARBA" id="ARBA00001947"/>
    </source>
</evidence>
<dbReference type="GO" id="GO:0016567">
    <property type="term" value="P:protein ubiquitination"/>
    <property type="evidence" value="ECO:0007669"/>
    <property type="project" value="UniProtKB-UniPathway"/>
</dbReference>
<dbReference type="InterPro" id="IPR001841">
    <property type="entry name" value="Znf_RING"/>
</dbReference>
<accession>A0A660KT62</accession>
<sequence>MICSPLKNRLHSKPEKRKRVENEEAMAKSMETDDLNLALSVQCRVLTAAKTLDSDLDLAYHLQMQEAMDASIALQPSSSRCPSPPPETDDVVSSPEDNVLDVAATLMLQDVERFAQELEDRERSEAEMRKMLEDLDRRIHDQKFAAYILNVPEEEWKVHGDNYISPYRSDASSSTSSPSSSTVLVDAECFRLYSKGLVSEESVRDMKVTVAGAGVAICDPRDSLMLEVRKNLEAFVDGQVVTNEVAELEALIEGLNKAFSLNLKRLTFFCDHYMLYQYVTGRVAPQQSKVATLVNQVAVLQRKFTCCNPSLVARNDIKFAFKSARDAIISQITWPEETSHGKTLKETCVICFEDIDVDKMFSVDGCLHRYCFSCMKQHAEVKLLNGMVVKCPHEGCKSEVNIDSCGKFLAPKLVEVLSKRVKESSIPITEKVYCPRPKCSALMSKSEVLQFTKTTFVGADKIGVRKCMKCHYYFCIDCKVPWHYDMTCHDYKRSTLYSHSEDAKLTSLAKSKHWSQCVKCNHVVELAEGCYHITCRCGYEFCYTCGAEWKNKKATCSCPIWDERNIIRR</sequence>
<comment type="catalytic activity">
    <reaction evidence="1">
        <text>[E2 ubiquitin-conjugating enzyme]-S-ubiquitinyl-L-cysteine + [acceptor protein]-L-lysine = [E2 ubiquitin-conjugating enzyme]-L-cysteine + [acceptor protein]-N(6)-ubiquitinyl-L-lysine.</text>
        <dbReference type="EC" id="2.3.2.31"/>
    </reaction>
</comment>
<dbReference type="GO" id="GO:0004523">
    <property type="term" value="F:RNA-DNA hybrid ribonuclease activity"/>
    <property type="evidence" value="ECO:0007669"/>
    <property type="project" value="InterPro"/>
</dbReference>
<dbReference type="Pfam" id="PF13456">
    <property type="entry name" value="RVT_3"/>
    <property type="match status" value="1"/>
</dbReference>
<proteinExistence type="inferred from homology"/>
<evidence type="ECO:0000256" key="10">
    <source>
        <dbReference type="ARBA" id="ARBA00022771"/>
    </source>
</evidence>
<dbReference type="InterPro" id="IPR036397">
    <property type="entry name" value="RNaseH_sf"/>
</dbReference>
<evidence type="ECO:0000256" key="4">
    <source>
        <dbReference type="ARBA" id="ARBA00004906"/>
    </source>
</evidence>
<dbReference type="InterPro" id="IPR044066">
    <property type="entry name" value="TRIAD_supradom"/>
</dbReference>
<dbReference type="FunFam" id="3.30.420.10:FF:000076">
    <property type="entry name" value="RBR-type E3 ubiquitin transferase"/>
    <property type="match status" value="1"/>
</dbReference>
<dbReference type="Gene3D" id="1.20.120.1750">
    <property type="match status" value="1"/>
</dbReference>
<protein>
    <recommendedName>
        <fullName evidence="6">RBR-type E3 ubiquitin transferase</fullName>
        <ecNumber evidence="6">2.3.2.31</ecNumber>
    </recommendedName>
</protein>
<evidence type="ECO:0000256" key="13">
    <source>
        <dbReference type="PROSITE-ProRule" id="PRU00175"/>
    </source>
</evidence>
<dbReference type="AlphaFoldDB" id="A0A660KT62"/>
<dbReference type="PROSITE" id="PS51873">
    <property type="entry name" value="TRIAD"/>
    <property type="match status" value="1"/>
</dbReference>
<dbReference type="InterPro" id="IPR017907">
    <property type="entry name" value="Znf_RING_CS"/>
</dbReference>
<feature type="domain" description="RING-type" evidence="15">
    <location>
        <begin position="348"/>
        <end position="392"/>
    </location>
</feature>
<dbReference type="GO" id="GO:0061630">
    <property type="term" value="F:ubiquitin protein ligase activity"/>
    <property type="evidence" value="ECO:0007669"/>
    <property type="project" value="UniProtKB-EC"/>
</dbReference>
<dbReference type="GO" id="GO:0008270">
    <property type="term" value="F:zinc ion binding"/>
    <property type="evidence" value="ECO:0007669"/>
    <property type="project" value="UniProtKB-KW"/>
</dbReference>